<sequence length="398" mass="44507">MGSDSNEEDESGSAEGACLPKCLGGRRRRSRSIRNRLFRHACFGPPKIPSVAKDEHNKTICNSGRHLKLANPEDTTIPQPTTTHSRFADFSDGSSYGLDRASSLRSSNLLSHDFLNRDYAGIDARSRRRRRPLQESSSSPGTAQFSRTRSVGRLRERVLRSRTSLLDGRLGSLLPSDDTYVDRYLNDVGDVSSEVGSMNLELRQTSTQHTLDHRSTFLHRRRRIRSQIRALGRLGGRFDNISEHDRSCILSGQHGTASCNCRTNTPSHGTNNRAGISRIVMLAEALFEVLDEIHQHAAVLASRPSLSSFSIGGSAPAPKEVVDGMPVKKYMKSEKQQVADATQCYICLVEYEDGDSMRILPCRHEFHQNCVDRWLNEVHRISPILERMLKAKLPSALE</sequence>
<dbReference type="Proteomes" id="UP000036987">
    <property type="component" value="Unassembled WGS sequence"/>
</dbReference>
<reference evidence="5" key="1">
    <citation type="journal article" date="2016" name="Nature">
        <title>The genome of the seagrass Zostera marina reveals angiosperm adaptation to the sea.</title>
        <authorList>
            <person name="Olsen J.L."/>
            <person name="Rouze P."/>
            <person name="Verhelst B."/>
            <person name="Lin Y.-C."/>
            <person name="Bayer T."/>
            <person name="Collen J."/>
            <person name="Dattolo E."/>
            <person name="De Paoli E."/>
            <person name="Dittami S."/>
            <person name="Maumus F."/>
            <person name="Michel G."/>
            <person name="Kersting A."/>
            <person name="Lauritano C."/>
            <person name="Lohaus R."/>
            <person name="Toepel M."/>
            <person name="Tonon T."/>
            <person name="Vanneste K."/>
            <person name="Amirebrahimi M."/>
            <person name="Brakel J."/>
            <person name="Bostroem C."/>
            <person name="Chovatia M."/>
            <person name="Grimwood J."/>
            <person name="Jenkins J.W."/>
            <person name="Jueterbock A."/>
            <person name="Mraz A."/>
            <person name="Stam W.T."/>
            <person name="Tice H."/>
            <person name="Bornberg-Bauer E."/>
            <person name="Green P.J."/>
            <person name="Pearson G.A."/>
            <person name="Procaccini G."/>
            <person name="Duarte C.M."/>
            <person name="Schmutz J."/>
            <person name="Reusch T.B.H."/>
            <person name="Van de Peer Y."/>
        </authorList>
    </citation>
    <scope>NUCLEOTIDE SEQUENCE [LARGE SCALE GENOMIC DNA]</scope>
    <source>
        <strain evidence="5">cv. Finnish</strain>
    </source>
</reference>
<dbReference type="SUPFAM" id="SSF57850">
    <property type="entry name" value="RING/U-box"/>
    <property type="match status" value="1"/>
</dbReference>
<dbReference type="OrthoDB" id="8062037at2759"/>
<accession>A0A0K9PUT9</accession>
<keyword evidence="1" id="KW-0862">Zinc</keyword>
<keyword evidence="5" id="KW-1185">Reference proteome</keyword>
<dbReference type="PANTHER" id="PTHR47531:SF2">
    <property type="entry name" value="RING_U-BOX SUPERFAMILY PROTEIN"/>
    <property type="match status" value="1"/>
</dbReference>
<comment type="caution">
    <text evidence="4">The sequence shown here is derived from an EMBL/GenBank/DDBJ whole genome shotgun (WGS) entry which is preliminary data.</text>
</comment>
<dbReference type="Pfam" id="PF13639">
    <property type="entry name" value="zf-RING_2"/>
    <property type="match status" value="1"/>
</dbReference>
<protein>
    <recommendedName>
        <fullName evidence="3">RING-type domain-containing protein</fullName>
    </recommendedName>
</protein>
<dbReference type="STRING" id="29655.A0A0K9PUT9"/>
<proteinExistence type="predicted"/>
<feature type="compositionally biased region" description="Acidic residues" evidence="2">
    <location>
        <begin position="1"/>
        <end position="12"/>
    </location>
</feature>
<dbReference type="SMART" id="SM00184">
    <property type="entry name" value="RING"/>
    <property type="match status" value="1"/>
</dbReference>
<name>A0A0K9PUT9_ZOSMR</name>
<evidence type="ECO:0000259" key="3">
    <source>
        <dbReference type="PROSITE" id="PS50089"/>
    </source>
</evidence>
<dbReference type="FunFam" id="3.30.40.10:FF:000388">
    <property type="entry name" value="Putative RING zinc finger domain superfamily protein"/>
    <property type="match status" value="1"/>
</dbReference>
<evidence type="ECO:0000256" key="1">
    <source>
        <dbReference type="PROSITE-ProRule" id="PRU00175"/>
    </source>
</evidence>
<dbReference type="PROSITE" id="PS50089">
    <property type="entry name" value="ZF_RING_2"/>
    <property type="match status" value="1"/>
</dbReference>
<dbReference type="Gene3D" id="3.30.40.10">
    <property type="entry name" value="Zinc/RING finger domain, C3HC4 (zinc finger)"/>
    <property type="match status" value="1"/>
</dbReference>
<keyword evidence="1" id="KW-0479">Metal-binding</keyword>
<feature type="region of interest" description="Disordered" evidence="2">
    <location>
        <begin position="125"/>
        <end position="151"/>
    </location>
</feature>
<evidence type="ECO:0000313" key="4">
    <source>
        <dbReference type="EMBL" id="KMZ72022.1"/>
    </source>
</evidence>
<evidence type="ECO:0000313" key="5">
    <source>
        <dbReference type="Proteomes" id="UP000036987"/>
    </source>
</evidence>
<organism evidence="4 5">
    <name type="scientific">Zostera marina</name>
    <name type="common">Eelgrass</name>
    <dbReference type="NCBI Taxonomy" id="29655"/>
    <lineage>
        <taxon>Eukaryota</taxon>
        <taxon>Viridiplantae</taxon>
        <taxon>Streptophyta</taxon>
        <taxon>Embryophyta</taxon>
        <taxon>Tracheophyta</taxon>
        <taxon>Spermatophyta</taxon>
        <taxon>Magnoliopsida</taxon>
        <taxon>Liliopsida</taxon>
        <taxon>Zosteraceae</taxon>
        <taxon>Zostera</taxon>
    </lineage>
</organism>
<feature type="compositionally biased region" description="Polar residues" evidence="2">
    <location>
        <begin position="140"/>
        <end position="149"/>
    </location>
</feature>
<dbReference type="AlphaFoldDB" id="A0A0K9PUT9"/>
<feature type="domain" description="RING-type" evidence="3">
    <location>
        <begin position="344"/>
        <end position="386"/>
    </location>
</feature>
<dbReference type="PANTHER" id="PTHR47531">
    <property type="entry name" value="RING/U-BOX SUPERFAMILY PROTEIN"/>
    <property type="match status" value="1"/>
</dbReference>
<gene>
    <name evidence="4" type="ORF">ZOSMA_170G00430</name>
</gene>
<feature type="compositionally biased region" description="Polar residues" evidence="2">
    <location>
        <begin position="73"/>
        <end position="85"/>
    </location>
</feature>
<feature type="region of interest" description="Disordered" evidence="2">
    <location>
        <begin position="63"/>
        <end position="89"/>
    </location>
</feature>
<dbReference type="InterPro" id="IPR001841">
    <property type="entry name" value="Znf_RING"/>
</dbReference>
<keyword evidence="1" id="KW-0863">Zinc-finger</keyword>
<dbReference type="EMBL" id="LFYR01000644">
    <property type="protein sequence ID" value="KMZ72022.1"/>
    <property type="molecule type" value="Genomic_DNA"/>
</dbReference>
<dbReference type="InterPro" id="IPR013083">
    <property type="entry name" value="Znf_RING/FYVE/PHD"/>
</dbReference>
<feature type="region of interest" description="Disordered" evidence="2">
    <location>
        <begin position="1"/>
        <end position="20"/>
    </location>
</feature>
<dbReference type="GO" id="GO:0008270">
    <property type="term" value="F:zinc ion binding"/>
    <property type="evidence" value="ECO:0007669"/>
    <property type="project" value="UniProtKB-KW"/>
</dbReference>
<evidence type="ECO:0000256" key="2">
    <source>
        <dbReference type="SAM" id="MobiDB-lite"/>
    </source>
</evidence>